<gene>
    <name evidence="2" type="ORF">PSHT_13767</name>
</gene>
<feature type="compositionally biased region" description="Polar residues" evidence="1">
    <location>
        <begin position="48"/>
        <end position="66"/>
    </location>
</feature>
<organism evidence="2 3">
    <name type="scientific">Puccinia striiformis</name>
    <dbReference type="NCBI Taxonomy" id="27350"/>
    <lineage>
        <taxon>Eukaryota</taxon>
        <taxon>Fungi</taxon>
        <taxon>Dikarya</taxon>
        <taxon>Basidiomycota</taxon>
        <taxon>Pucciniomycotina</taxon>
        <taxon>Pucciniomycetes</taxon>
        <taxon>Pucciniales</taxon>
        <taxon>Pucciniaceae</taxon>
        <taxon>Puccinia</taxon>
    </lineage>
</organism>
<dbReference type="Proteomes" id="UP000238274">
    <property type="component" value="Unassembled WGS sequence"/>
</dbReference>
<dbReference type="OrthoDB" id="2501449at2759"/>
<feature type="region of interest" description="Disordered" evidence="1">
    <location>
        <begin position="1"/>
        <end position="72"/>
    </location>
</feature>
<reference evidence="3" key="3">
    <citation type="journal article" date="2018" name="Mol. Plant Microbe Interact.">
        <title>Genome sequence resources for the wheat stripe rust pathogen (Puccinia striiformis f. sp. tritici) and the barley stripe rust pathogen (Puccinia striiformis f. sp. hordei).</title>
        <authorList>
            <person name="Xia C."/>
            <person name="Wang M."/>
            <person name="Yin C."/>
            <person name="Cornejo O.E."/>
            <person name="Hulbert S.H."/>
            <person name="Chen X."/>
        </authorList>
    </citation>
    <scope>NUCLEOTIDE SEQUENCE [LARGE SCALE GENOMIC DNA]</scope>
    <source>
        <strain evidence="3">93TX-2</strain>
    </source>
</reference>
<protein>
    <submittedName>
        <fullName evidence="2">Uncharacterized protein</fullName>
    </submittedName>
</protein>
<feature type="region of interest" description="Disordered" evidence="1">
    <location>
        <begin position="133"/>
        <end position="152"/>
    </location>
</feature>
<dbReference type="VEuPathDB" id="FungiDB:PSTT_05473"/>
<name>A0A2S4UNY1_9BASI</name>
<evidence type="ECO:0000313" key="2">
    <source>
        <dbReference type="EMBL" id="POV98941.1"/>
    </source>
</evidence>
<proteinExistence type="predicted"/>
<comment type="caution">
    <text evidence="2">The sequence shown here is derived from an EMBL/GenBank/DDBJ whole genome shotgun (WGS) entry which is preliminary data.</text>
</comment>
<reference evidence="2 3" key="1">
    <citation type="submission" date="2017-12" db="EMBL/GenBank/DDBJ databases">
        <title>Gene loss provides genomic basis for host adaptation in cereal stripe rust fungi.</title>
        <authorList>
            <person name="Xia C."/>
        </authorList>
    </citation>
    <scope>NUCLEOTIDE SEQUENCE [LARGE SCALE GENOMIC DNA]</scope>
    <source>
        <strain evidence="2 3">93TX-2</strain>
    </source>
</reference>
<dbReference type="AlphaFoldDB" id="A0A2S4UNY1"/>
<keyword evidence="3" id="KW-1185">Reference proteome</keyword>
<evidence type="ECO:0000313" key="3">
    <source>
        <dbReference type="Proteomes" id="UP000238274"/>
    </source>
</evidence>
<dbReference type="VEuPathDB" id="FungiDB:PSHT_13767"/>
<sequence length="518" mass="56177">MEENESTTRPVEQTADDMLSPTVPPETLANPQNSPPRPSADVPPNRDPQLSSIADETANNSTSINGTAGPVRNRVTTAASAFSPYGRPLPQLDTSAEDILHSTLVANGVRAQETMATLTSQARTLRDLIGHFGASPDMDMPDSSLSAAGTGTSADVNMQASSTAGTAGAGLLASSGAPADRNSRLRQLQTSLGIRDDVFAQAEPLFDIPEAERWPVLVLLLLSAVRQSPRTSTPLERLMMPAQPNYPPQPHRYSSAFKTFVRGNLGQILLRGDLERYGRPVGRAADRAYISKAPLPIMRKIIDDQPETVRANYLPSDYSTSITAVPELLKLIREILKNEKNTFADAILNGSQPISPGELQTDANTGPVGDPLVPGDGLHHETQVGCGDTQFQLNVHRRQHRQPGFWETIDRDLGERRSKSPAYKAAFAHLILQKDRQLWNGTNRIIDVPDDTQGVPTEPEILAHVQGSKKSNPGSIAHAPKPKIIESTLIRFQNITVISFRPILFPSYDVRLDSSGGT</sequence>
<accession>A0A2S4UNY1</accession>
<reference evidence="3" key="2">
    <citation type="journal article" date="2018" name="BMC Genomics">
        <title>Genomic insights into host adaptation between the wheat stripe rust pathogen (Puccinia striiformis f. sp. tritici) and the barley stripe rust pathogen (Puccinia striiformis f. sp. hordei).</title>
        <authorList>
            <person name="Xia C."/>
            <person name="Wang M."/>
            <person name="Yin C."/>
            <person name="Cornejo O.E."/>
            <person name="Hulbert S.H."/>
            <person name="Chen X."/>
        </authorList>
    </citation>
    <scope>NUCLEOTIDE SEQUENCE [LARGE SCALE GENOMIC DNA]</scope>
    <source>
        <strain evidence="3">93TX-2</strain>
    </source>
</reference>
<evidence type="ECO:0000256" key="1">
    <source>
        <dbReference type="SAM" id="MobiDB-lite"/>
    </source>
</evidence>
<dbReference type="EMBL" id="PKSM01000285">
    <property type="protein sequence ID" value="POV98941.1"/>
    <property type="molecule type" value="Genomic_DNA"/>
</dbReference>
<feature type="compositionally biased region" description="Low complexity" evidence="1">
    <location>
        <begin position="135"/>
        <end position="152"/>
    </location>
</feature>